<dbReference type="OrthoDB" id="9803739at2"/>
<dbReference type="KEGG" id="sdn:Sden_1375"/>
<dbReference type="SUPFAM" id="SSF53681">
    <property type="entry name" value="Aspartate/glutamate racemase"/>
    <property type="match status" value="2"/>
</dbReference>
<dbReference type="InterPro" id="IPR004380">
    <property type="entry name" value="Asp_race"/>
</dbReference>
<dbReference type="Proteomes" id="UP000001982">
    <property type="component" value="Chromosome"/>
</dbReference>
<dbReference type="STRING" id="318161.Sden_1375"/>
<dbReference type="PANTHER" id="PTHR21198">
    <property type="entry name" value="GLUTAMATE RACEMASE"/>
    <property type="match status" value="1"/>
</dbReference>
<dbReference type="InterPro" id="IPR001920">
    <property type="entry name" value="Asp/Glu_race"/>
</dbReference>
<name>Q12PG5_SHEDO</name>
<dbReference type="AlphaFoldDB" id="Q12PG5"/>
<proteinExistence type="inferred from homology"/>
<dbReference type="InterPro" id="IPR015942">
    <property type="entry name" value="Asp/Glu/hydantoin_racemase"/>
</dbReference>
<evidence type="ECO:0000313" key="4">
    <source>
        <dbReference type="Proteomes" id="UP000001982"/>
    </source>
</evidence>
<sequence>MKTIGLLGGMSWESTLSYYKLINQGVNRELGGLHSAKICLNSVDFAEIEQLQHLGEWQQTADILAAAAQSIEAAGADCLLICTNTMHKVAPQISAAINIPLIHIADATAQQLILDGVRRVGLLGTQFTMAEDFYKGRLRDKFDIEVIIPDEEEQQLVHQVIYTELCQGVIRSESRQQYVAIIEKLQQQGAQAVILGCTEIALLVQQQHTCVPLYDTTAIHGQSAVQFALEQQG</sequence>
<organism evidence="3 4">
    <name type="scientific">Shewanella denitrificans (strain OS217 / ATCC BAA-1090 / DSM 15013)</name>
    <dbReference type="NCBI Taxonomy" id="318161"/>
    <lineage>
        <taxon>Bacteria</taxon>
        <taxon>Pseudomonadati</taxon>
        <taxon>Pseudomonadota</taxon>
        <taxon>Gammaproteobacteria</taxon>
        <taxon>Alteromonadales</taxon>
        <taxon>Shewanellaceae</taxon>
        <taxon>Shewanella</taxon>
    </lineage>
</organism>
<evidence type="ECO:0000313" key="3">
    <source>
        <dbReference type="EMBL" id="ABE54661.1"/>
    </source>
</evidence>
<accession>Q12PG5</accession>
<keyword evidence="4" id="KW-1185">Reference proteome</keyword>
<comment type="similarity">
    <text evidence="1">Belongs to the aspartate/glutamate racemases family.</text>
</comment>
<protein>
    <submittedName>
        <fullName evidence="3">Aspartate racemase</fullName>
    </submittedName>
</protein>
<dbReference type="HOGENOM" id="CLU_055360_1_0_6"/>
<dbReference type="eggNOG" id="COG1794">
    <property type="taxonomic scope" value="Bacteria"/>
</dbReference>
<evidence type="ECO:0000256" key="2">
    <source>
        <dbReference type="ARBA" id="ARBA00023235"/>
    </source>
</evidence>
<dbReference type="Gene3D" id="3.40.50.1860">
    <property type="match status" value="2"/>
</dbReference>
<reference evidence="3 4" key="1">
    <citation type="submission" date="2006-03" db="EMBL/GenBank/DDBJ databases">
        <title>Complete sequence of Shewanella denitrificans OS217.</title>
        <authorList>
            <consortium name="US DOE Joint Genome Institute"/>
            <person name="Copeland A."/>
            <person name="Lucas S."/>
            <person name="Lapidus A."/>
            <person name="Barry K."/>
            <person name="Detter J.C."/>
            <person name="Glavina del Rio T."/>
            <person name="Hammon N."/>
            <person name="Israni S."/>
            <person name="Dalin E."/>
            <person name="Tice H."/>
            <person name="Pitluck S."/>
            <person name="Brettin T."/>
            <person name="Bruce D."/>
            <person name="Han C."/>
            <person name="Tapia R."/>
            <person name="Gilna P."/>
            <person name="Kiss H."/>
            <person name="Schmutz J."/>
            <person name="Larimer F."/>
            <person name="Land M."/>
            <person name="Hauser L."/>
            <person name="Kyrpides N."/>
            <person name="Lykidis A."/>
            <person name="Richardson P."/>
        </authorList>
    </citation>
    <scope>NUCLEOTIDE SEQUENCE [LARGE SCALE GENOMIC DNA]</scope>
    <source>
        <strain evidence="4">OS217 / ATCC BAA-1090 / DSM 15013</strain>
    </source>
</reference>
<keyword evidence="2" id="KW-0413">Isomerase</keyword>
<dbReference type="PANTHER" id="PTHR21198:SF7">
    <property type="entry name" value="ASPARTATE-GLUTAMATE RACEMASE FAMILY"/>
    <property type="match status" value="1"/>
</dbReference>
<dbReference type="EMBL" id="CP000302">
    <property type="protein sequence ID" value="ABE54661.1"/>
    <property type="molecule type" value="Genomic_DNA"/>
</dbReference>
<dbReference type="NCBIfam" id="TIGR00035">
    <property type="entry name" value="asp_race"/>
    <property type="match status" value="1"/>
</dbReference>
<dbReference type="Pfam" id="PF01177">
    <property type="entry name" value="Asp_Glu_race"/>
    <property type="match status" value="1"/>
</dbReference>
<dbReference type="RefSeq" id="WP_011495819.1">
    <property type="nucleotide sequence ID" value="NC_007954.1"/>
</dbReference>
<gene>
    <name evidence="3" type="ordered locus">Sden_1375</name>
</gene>
<evidence type="ECO:0000256" key="1">
    <source>
        <dbReference type="ARBA" id="ARBA00007847"/>
    </source>
</evidence>
<dbReference type="GO" id="GO:0047661">
    <property type="term" value="F:amino-acid racemase activity"/>
    <property type="evidence" value="ECO:0007669"/>
    <property type="project" value="InterPro"/>
</dbReference>